<evidence type="ECO:0000313" key="2">
    <source>
        <dbReference type="Proteomes" id="UP000053477"/>
    </source>
</evidence>
<reference evidence="1 2" key="1">
    <citation type="submission" date="2015-04" db="EMBL/GenBank/DDBJ databases">
        <title>Complete genome sequence of Schizopora paradoxa KUC8140, a cosmopolitan wood degrader in East Asia.</title>
        <authorList>
            <consortium name="DOE Joint Genome Institute"/>
            <person name="Min B."/>
            <person name="Park H."/>
            <person name="Jang Y."/>
            <person name="Kim J.-J."/>
            <person name="Kim K.H."/>
            <person name="Pangilinan J."/>
            <person name="Lipzen A."/>
            <person name="Riley R."/>
            <person name="Grigoriev I.V."/>
            <person name="Spatafora J.W."/>
            <person name="Choi I.-G."/>
        </authorList>
    </citation>
    <scope>NUCLEOTIDE SEQUENCE [LARGE SCALE GENOMIC DNA]</scope>
    <source>
        <strain evidence="1 2">KUC8140</strain>
    </source>
</reference>
<gene>
    <name evidence="1" type="ORF">SCHPADRAFT_993809</name>
</gene>
<dbReference type="OrthoDB" id="3023006at2759"/>
<dbReference type="AlphaFoldDB" id="A0A0H2S2U4"/>
<dbReference type="EMBL" id="KQ085897">
    <property type="protein sequence ID" value="KLO18207.1"/>
    <property type="molecule type" value="Genomic_DNA"/>
</dbReference>
<protein>
    <recommendedName>
        <fullName evidence="3">F-box domain-containing protein</fullName>
    </recommendedName>
</protein>
<dbReference type="InParanoid" id="A0A0H2S2U4"/>
<evidence type="ECO:0000313" key="1">
    <source>
        <dbReference type="EMBL" id="KLO18207.1"/>
    </source>
</evidence>
<proteinExistence type="predicted"/>
<name>A0A0H2S2U4_9AGAM</name>
<accession>A0A0H2S2U4</accession>
<keyword evidence="2" id="KW-1185">Reference proteome</keyword>
<sequence>MDLARDDVRDTVSNWFDEKVALPVQLGKDMDVLKSLSCADIRVNPNFRSNARDIARRLQSISSALEEISMALKGEIDTFRAVTRKCGIAVLPDEVLSTIFDFAYVDWDKRATIGLSHVNRLFRSVMLAKPHLWTDMDSCADMVKTCLPRTRNLPLTVHFTVHCFVEPSACRLDSILTELMPFAKQWGNLKVYFEYWSAGYDEKRHTALPVCRTSVDTPMLRHLSLYSEHDQDAPASPFDWTQWNCPQLQRLDAEYYFPLNLPGLSNVSELFLTLRVDDTNMSGILSQVAKMMNMAYLSFELANTLETNDIVVFERFDFPQIRRLRITTTVHFHEEDFSPALKRSLFSSLFFPGVEELVVEINGTDFVVYESGWTNACTRNYYYNKEAKRIFRHVDQFPNARVFHLQIFTPLGDHHDSDGYSVVSIPLKMLPSVKRFILDGTTRFDIIEPEDQDETYYVEEDAVAPRVIGHTFPILDEMTFESRDTSIASDWVKMYLHEMKDSGRWNALFKLDVFEYNRSGFGERKVYEGEEALVWCDEVVRLRKIREEEARQASNDFDSD</sequence>
<evidence type="ECO:0008006" key="3">
    <source>
        <dbReference type="Google" id="ProtNLM"/>
    </source>
</evidence>
<dbReference type="Proteomes" id="UP000053477">
    <property type="component" value="Unassembled WGS sequence"/>
</dbReference>
<organism evidence="1 2">
    <name type="scientific">Schizopora paradoxa</name>
    <dbReference type="NCBI Taxonomy" id="27342"/>
    <lineage>
        <taxon>Eukaryota</taxon>
        <taxon>Fungi</taxon>
        <taxon>Dikarya</taxon>
        <taxon>Basidiomycota</taxon>
        <taxon>Agaricomycotina</taxon>
        <taxon>Agaricomycetes</taxon>
        <taxon>Hymenochaetales</taxon>
        <taxon>Schizoporaceae</taxon>
        <taxon>Schizopora</taxon>
    </lineage>
</organism>